<dbReference type="GO" id="GO:0032259">
    <property type="term" value="P:methylation"/>
    <property type="evidence" value="ECO:0007669"/>
    <property type="project" value="UniProtKB-KW"/>
</dbReference>
<sequence>MVHARCYGELEPDDGVLWLCNLCRPGAPEVSPPCCLCPLQNWLLWVFLPHLHFARGRPYLRYLVMLPVQKWNL</sequence>
<protein>
    <submittedName>
        <fullName evidence="1">Histone-lysine N-methyltransferase ATX2-like isoform X1</fullName>
    </submittedName>
</protein>
<keyword evidence="1" id="KW-0808">Transferase</keyword>
<keyword evidence="1" id="KW-0489">Methyltransferase</keyword>
<organism evidence="1">
    <name type="scientific">Tanacetum cinerariifolium</name>
    <name type="common">Dalmatian daisy</name>
    <name type="synonym">Chrysanthemum cinerariifolium</name>
    <dbReference type="NCBI Taxonomy" id="118510"/>
    <lineage>
        <taxon>Eukaryota</taxon>
        <taxon>Viridiplantae</taxon>
        <taxon>Streptophyta</taxon>
        <taxon>Embryophyta</taxon>
        <taxon>Tracheophyta</taxon>
        <taxon>Spermatophyta</taxon>
        <taxon>Magnoliopsida</taxon>
        <taxon>eudicotyledons</taxon>
        <taxon>Gunneridae</taxon>
        <taxon>Pentapetalae</taxon>
        <taxon>asterids</taxon>
        <taxon>campanulids</taxon>
        <taxon>Asterales</taxon>
        <taxon>Asteraceae</taxon>
        <taxon>Asteroideae</taxon>
        <taxon>Anthemideae</taxon>
        <taxon>Anthemidinae</taxon>
        <taxon>Tanacetum</taxon>
    </lineage>
</organism>
<proteinExistence type="predicted"/>
<accession>A0A6L2P3B2</accession>
<reference evidence="1" key="1">
    <citation type="journal article" date="2019" name="Sci. Rep.">
        <title>Draft genome of Tanacetum cinerariifolium, the natural source of mosquito coil.</title>
        <authorList>
            <person name="Yamashiro T."/>
            <person name="Shiraishi A."/>
            <person name="Satake H."/>
            <person name="Nakayama K."/>
        </authorList>
    </citation>
    <scope>NUCLEOTIDE SEQUENCE</scope>
</reference>
<dbReference type="EMBL" id="BKCJ010010379">
    <property type="protein sequence ID" value="GEU91314.1"/>
    <property type="molecule type" value="Genomic_DNA"/>
</dbReference>
<name>A0A6L2P3B2_TANCI</name>
<dbReference type="GO" id="GO:0008168">
    <property type="term" value="F:methyltransferase activity"/>
    <property type="evidence" value="ECO:0007669"/>
    <property type="project" value="UniProtKB-KW"/>
</dbReference>
<gene>
    <name evidence="1" type="ORF">Tci_063292</name>
</gene>
<evidence type="ECO:0000313" key="1">
    <source>
        <dbReference type="EMBL" id="GEU91314.1"/>
    </source>
</evidence>
<dbReference type="AlphaFoldDB" id="A0A6L2P3B2"/>
<comment type="caution">
    <text evidence="1">The sequence shown here is derived from an EMBL/GenBank/DDBJ whole genome shotgun (WGS) entry which is preliminary data.</text>
</comment>